<accession>A0A0E0MHL7</accession>
<keyword evidence="6 9" id="KW-0067">ATP-binding</keyword>
<dbReference type="PANTHER" id="PTHR47987:SF32">
    <property type="entry name" value="OS11G0644000 PROTEIN"/>
    <property type="match status" value="1"/>
</dbReference>
<dbReference type="Gene3D" id="1.10.510.10">
    <property type="entry name" value="Transferase(Phosphotransferase) domain 1"/>
    <property type="match status" value="2"/>
</dbReference>
<dbReference type="PROSITE" id="PS00107">
    <property type="entry name" value="PROTEIN_KINASE_ATP"/>
    <property type="match status" value="1"/>
</dbReference>
<comment type="catalytic activity">
    <reaction evidence="7">
        <text>L-threonyl-[protein] + ATP = O-phospho-L-threonyl-[protein] + ADP + H(+)</text>
        <dbReference type="Rhea" id="RHEA:46608"/>
        <dbReference type="Rhea" id="RHEA-COMP:11060"/>
        <dbReference type="Rhea" id="RHEA-COMP:11605"/>
        <dbReference type="ChEBI" id="CHEBI:15378"/>
        <dbReference type="ChEBI" id="CHEBI:30013"/>
        <dbReference type="ChEBI" id="CHEBI:30616"/>
        <dbReference type="ChEBI" id="CHEBI:61977"/>
        <dbReference type="ChEBI" id="CHEBI:456216"/>
        <dbReference type="EC" id="2.7.11.1"/>
    </reaction>
</comment>
<dbReference type="FunFam" id="1.10.510.10:FF:001023">
    <property type="entry name" value="Os07g0541700 protein"/>
    <property type="match status" value="1"/>
</dbReference>
<comment type="catalytic activity">
    <reaction evidence="8">
        <text>L-seryl-[protein] + ATP = O-phospho-L-seryl-[protein] + ADP + H(+)</text>
        <dbReference type="Rhea" id="RHEA:17989"/>
        <dbReference type="Rhea" id="RHEA-COMP:9863"/>
        <dbReference type="Rhea" id="RHEA-COMP:11604"/>
        <dbReference type="ChEBI" id="CHEBI:15378"/>
        <dbReference type="ChEBI" id="CHEBI:29999"/>
        <dbReference type="ChEBI" id="CHEBI:30616"/>
        <dbReference type="ChEBI" id="CHEBI:83421"/>
        <dbReference type="ChEBI" id="CHEBI:456216"/>
        <dbReference type="EC" id="2.7.11.1"/>
    </reaction>
</comment>
<keyword evidence="3" id="KW-0808">Transferase</keyword>
<comment type="similarity">
    <text evidence="10">Belongs to the protein kinase superfamily.</text>
</comment>
<dbReference type="PANTHER" id="PTHR47987">
    <property type="entry name" value="OS08G0249100 PROTEIN"/>
    <property type="match status" value="1"/>
</dbReference>
<dbReference type="Pfam" id="PF00069">
    <property type="entry name" value="Pkinase"/>
    <property type="match status" value="1"/>
</dbReference>
<evidence type="ECO:0000259" key="11">
    <source>
        <dbReference type="PROSITE" id="PS50011"/>
    </source>
</evidence>
<dbReference type="GO" id="GO:0005524">
    <property type="term" value="F:ATP binding"/>
    <property type="evidence" value="ECO:0007669"/>
    <property type="project" value="UniProtKB-UniRule"/>
</dbReference>
<protein>
    <recommendedName>
        <fullName evidence="1">non-specific serine/threonine protein kinase</fullName>
        <ecNumber evidence="1">2.7.11.1</ecNumber>
    </recommendedName>
</protein>
<dbReference type="STRING" id="4537.A0A0E0MHL7"/>
<feature type="domain" description="Protein kinase" evidence="11">
    <location>
        <begin position="1"/>
        <end position="357"/>
    </location>
</feature>
<dbReference type="InterPro" id="IPR011009">
    <property type="entry name" value="Kinase-like_dom_sf"/>
</dbReference>
<dbReference type="SUPFAM" id="SSF56112">
    <property type="entry name" value="Protein kinase-like (PK-like)"/>
    <property type="match status" value="1"/>
</dbReference>
<evidence type="ECO:0000256" key="3">
    <source>
        <dbReference type="ARBA" id="ARBA00022679"/>
    </source>
</evidence>
<dbReference type="Gene3D" id="3.30.200.20">
    <property type="entry name" value="Phosphorylase Kinase, domain 1"/>
    <property type="match status" value="1"/>
</dbReference>
<evidence type="ECO:0000256" key="2">
    <source>
        <dbReference type="ARBA" id="ARBA00022527"/>
    </source>
</evidence>
<reference evidence="12" key="1">
    <citation type="submission" date="2015-04" db="UniProtKB">
        <authorList>
            <consortium name="EnsemblPlants"/>
        </authorList>
    </citation>
    <scope>IDENTIFICATION</scope>
</reference>
<evidence type="ECO:0000256" key="4">
    <source>
        <dbReference type="ARBA" id="ARBA00022741"/>
    </source>
</evidence>
<dbReference type="EnsemblPlants" id="OPUNC11G17610.1">
    <property type="protein sequence ID" value="OPUNC11G17610.1"/>
    <property type="gene ID" value="OPUNC11G17610"/>
</dbReference>
<reference evidence="12" key="2">
    <citation type="submission" date="2018-05" db="EMBL/GenBank/DDBJ databases">
        <title>OpunRS2 (Oryza punctata Reference Sequence Version 2).</title>
        <authorList>
            <person name="Zhang J."/>
            <person name="Kudrna D."/>
            <person name="Lee S."/>
            <person name="Talag J."/>
            <person name="Welchert J."/>
            <person name="Wing R.A."/>
        </authorList>
    </citation>
    <scope>NUCLEOTIDE SEQUENCE [LARGE SCALE GENOMIC DNA]</scope>
</reference>
<proteinExistence type="inferred from homology"/>
<dbReference type="HOGENOM" id="CLU_000288_21_4_1"/>
<evidence type="ECO:0000256" key="9">
    <source>
        <dbReference type="PROSITE-ProRule" id="PRU10141"/>
    </source>
</evidence>
<keyword evidence="13" id="KW-1185">Reference proteome</keyword>
<evidence type="ECO:0000256" key="10">
    <source>
        <dbReference type="RuleBase" id="RU000304"/>
    </source>
</evidence>
<dbReference type="GO" id="GO:0004674">
    <property type="term" value="F:protein serine/threonine kinase activity"/>
    <property type="evidence" value="ECO:0007669"/>
    <property type="project" value="UniProtKB-KW"/>
</dbReference>
<keyword evidence="5" id="KW-0418">Kinase</keyword>
<organism evidence="12">
    <name type="scientific">Oryza punctata</name>
    <name type="common">Red rice</name>
    <dbReference type="NCBI Taxonomy" id="4537"/>
    <lineage>
        <taxon>Eukaryota</taxon>
        <taxon>Viridiplantae</taxon>
        <taxon>Streptophyta</taxon>
        <taxon>Embryophyta</taxon>
        <taxon>Tracheophyta</taxon>
        <taxon>Spermatophyta</taxon>
        <taxon>Magnoliopsida</taxon>
        <taxon>Liliopsida</taxon>
        <taxon>Poales</taxon>
        <taxon>Poaceae</taxon>
        <taxon>BOP clade</taxon>
        <taxon>Oryzoideae</taxon>
        <taxon>Oryzeae</taxon>
        <taxon>Oryzinae</taxon>
        <taxon>Oryza</taxon>
    </lineage>
</organism>
<dbReference type="EC" id="2.7.11.1" evidence="1"/>
<name>A0A0E0MHL7_ORYPU</name>
<evidence type="ECO:0000313" key="12">
    <source>
        <dbReference type="EnsemblPlants" id="OPUNC11G17610.1"/>
    </source>
</evidence>
<dbReference type="InterPro" id="IPR000719">
    <property type="entry name" value="Prot_kinase_dom"/>
</dbReference>
<dbReference type="eggNOG" id="KOG1187">
    <property type="taxonomic scope" value="Eukaryota"/>
</dbReference>
<evidence type="ECO:0000256" key="7">
    <source>
        <dbReference type="ARBA" id="ARBA00047899"/>
    </source>
</evidence>
<evidence type="ECO:0000256" key="5">
    <source>
        <dbReference type="ARBA" id="ARBA00022777"/>
    </source>
</evidence>
<dbReference type="AlphaFoldDB" id="A0A0E0MHL7"/>
<evidence type="ECO:0000256" key="6">
    <source>
        <dbReference type="ARBA" id="ARBA00022840"/>
    </source>
</evidence>
<sequence length="431" mass="48423">MDAENVVGRGGHAKVYRGCLPGGELVAVKRLSTTGAAPERGGRVESFLSELGHIVSLSHPNIARLVGVGVDGGEHLVFPFSRLGCLSGRLHGAGGEEAMPWAARYRVAVGAARGLEYLHERCARRIVHRDVKPANILLKDDYEPMICDFGLAKWLPVNMTHHQVTTFEGTFGYLPPEYTSHGIFNEKTDVFAYGVVLLELLTGRRAIDAKKLSLLTWVINLLYTPTLISYQPTIFFFYLRHPYTLPLSPCIYVSYDIPLFLHVHGCLCNQSWSDHSWQRACLRDRSIACLQARPFLYGGGGGNDNDEVRMMVDPALGGQYDDGQLAAVAYAAKLCIQTSPELRPKMSEVTRILQENEEDRRSEEGSTRRTITMDLTVEMHETNGQDSATRRQLDDLRRHMALAFDFEFKTLCLCFDRRNLFNMQKKKAQRV</sequence>
<dbReference type="InterPro" id="IPR046958">
    <property type="entry name" value="RBK1/2/STUNTED"/>
</dbReference>
<dbReference type="Proteomes" id="UP000026962">
    <property type="component" value="Chromosome 11"/>
</dbReference>
<evidence type="ECO:0000313" key="13">
    <source>
        <dbReference type="Proteomes" id="UP000026962"/>
    </source>
</evidence>
<keyword evidence="2 10" id="KW-0723">Serine/threonine-protein kinase</keyword>
<feature type="binding site" evidence="9">
    <location>
        <position position="29"/>
    </location>
    <ligand>
        <name>ATP</name>
        <dbReference type="ChEBI" id="CHEBI:30616"/>
    </ligand>
</feature>
<dbReference type="PROSITE" id="PS50011">
    <property type="entry name" value="PROTEIN_KINASE_DOM"/>
    <property type="match status" value="1"/>
</dbReference>
<dbReference type="InterPro" id="IPR017441">
    <property type="entry name" value="Protein_kinase_ATP_BS"/>
</dbReference>
<evidence type="ECO:0000256" key="1">
    <source>
        <dbReference type="ARBA" id="ARBA00012513"/>
    </source>
</evidence>
<dbReference type="OMA" id="TRQMNLV"/>
<evidence type="ECO:0000256" key="8">
    <source>
        <dbReference type="ARBA" id="ARBA00048679"/>
    </source>
</evidence>
<dbReference type="Gramene" id="OPUNC11G17610.1">
    <property type="protein sequence ID" value="OPUNC11G17610.1"/>
    <property type="gene ID" value="OPUNC11G17610"/>
</dbReference>
<keyword evidence="4 9" id="KW-0547">Nucleotide-binding</keyword>
<dbReference type="InterPro" id="IPR008271">
    <property type="entry name" value="Ser/Thr_kinase_AS"/>
</dbReference>
<dbReference type="SMART" id="SM00220">
    <property type="entry name" value="S_TKc"/>
    <property type="match status" value="1"/>
</dbReference>
<dbReference type="PROSITE" id="PS00108">
    <property type="entry name" value="PROTEIN_KINASE_ST"/>
    <property type="match status" value="1"/>
</dbReference>